<dbReference type="AlphaFoldDB" id="A0A8D8B9X4"/>
<dbReference type="EMBL" id="HBUE01068953">
    <property type="protein sequence ID" value="CAG6471946.1"/>
    <property type="molecule type" value="Transcribed_RNA"/>
</dbReference>
<name>A0A8D8B9X4_CULPI</name>
<evidence type="ECO:0000313" key="1">
    <source>
        <dbReference type="EMBL" id="CAG6471946.1"/>
    </source>
</evidence>
<accession>A0A8D8B9X4</accession>
<reference evidence="1" key="1">
    <citation type="submission" date="2021-05" db="EMBL/GenBank/DDBJ databases">
        <authorList>
            <person name="Alioto T."/>
            <person name="Alioto T."/>
            <person name="Gomez Garrido J."/>
        </authorList>
    </citation>
    <scope>NUCLEOTIDE SEQUENCE</scope>
</reference>
<dbReference type="EMBL" id="HBUE01068959">
    <property type="protein sequence ID" value="CAG6471947.1"/>
    <property type="molecule type" value="Transcribed_RNA"/>
</dbReference>
<sequence length="129" mass="14771">MSVYVCIKTNEILLLQFLAVVSEKNQPTEHSRRELLTFCLCFITRGVKLKQNLFYSFFAVAKPAPLIKKFIFLFTSPARWRMRGVGIDYAKQQSDAGISLRGDSTWDLDIYHAHCPGTRTYQRGGGFDN</sequence>
<proteinExistence type="predicted"/>
<protein>
    <submittedName>
        <fullName evidence="1">(northern house mosquito) hypothetical protein</fullName>
    </submittedName>
</protein>
<organism evidence="1">
    <name type="scientific">Culex pipiens</name>
    <name type="common">House mosquito</name>
    <dbReference type="NCBI Taxonomy" id="7175"/>
    <lineage>
        <taxon>Eukaryota</taxon>
        <taxon>Metazoa</taxon>
        <taxon>Ecdysozoa</taxon>
        <taxon>Arthropoda</taxon>
        <taxon>Hexapoda</taxon>
        <taxon>Insecta</taxon>
        <taxon>Pterygota</taxon>
        <taxon>Neoptera</taxon>
        <taxon>Endopterygota</taxon>
        <taxon>Diptera</taxon>
        <taxon>Nematocera</taxon>
        <taxon>Culicoidea</taxon>
        <taxon>Culicidae</taxon>
        <taxon>Culicinae</taxon>
        <taxon>Culicini</taxon>
        <taxon>Culex</taxon>
        <taxon>Culex</taxon>
    </lineage>
</organism>
<dbReference type="EMBL" id="HBUE01068952">
    <property type="protein sequence ID" value="CAG6471945.1"/>
    <property type="molecule type" value="Transcribed_RNA"/>
</dbReference>